<sequence>MNLIKREFPLTRDLGTLTRDFNNLLESFFKSHPEDYSFVDTGAWAPAVDIKEEKDHFLVLADIPGVKKEDMHVSLENNILTIQGERHFEKKETKGNYSRIERSEGQFYRRFSLPETADESKIRAKCKHGVLEITIPKKKVGLEKRIEVKVEE</sequence>
<dbReference type="PANTHER" id="PTHR11527">
    <property type="entry name" value="HEAT-SHOCK PROTEIN 20 FAMILY MEMBER"/>
    <property type="match status" value="1"/>
</dbReference>
<dbReference type="AlphaFoldDB" id="A0A0W0VG75"/>
<evidence type="ECO:0000313" key="5">
    <source>
        <dbReference type="Proteomes" id="UP000054869"/>
    </source>
</evidence>
<dbReference type="Proteomes" id="UP000054869">
    <property type="component" value="Unassembled WGS sequence"/>
</dbReference>
<dbReference type="EMBL" id="LNYI01000055">
    <property type="protein sequence ID" value="KTD19150.1"/>
    <property type="molecule type" value="Genomic_DNA"/>
</dbReference>
<reference evidence="4 5" key="1">
    <citation type="submission" date="2015-11" db="EMBL/GenBank/DDBJ databases">
        <title>Genomic analysis of 38 Legionella species identifies large and diverse effector repertoires.</title>
        <authorList>
            <person name="Burstein D."/>
            <person name="Amaro F."/>
            <person name="Zusman T."/>
            <person name="Lifshitz Z."/>
            <person name="Cohen O."/>
            <person name="Gilbert J.A."/>
            <person name="Pupko T."/>
            <person name="Shuman H.A."/>
            <person name="Segal G."/>
        </authorList>
    </citation>
    <scope>NUCLEOTIDE SEQUENCE [LARGE SCALE GENOMIC DNA]</scope>
    <source>
        <strain evidence="4 5">ATCC 49751</strain>
    </source>
</reference>
<dbReference type="Gene3D" id="2.60.40.790">
    <property type="match status" value="1"/>
</dbReference>
<gene>
    <name evidence="4" type="ORF">Llan_2221</name>
</gene>
<dbReference type="InterPro" id="IPR031107">
    <property type="entry name" value="Small_HSP"/>
</dbReference>
<dbReference type="PATRIC" id="fig|45067.4.peg.2332"/>
<evidence type="ECO:0000313" key="4">
    <source>
        <dbReference type="EMBL" id="KTD19150.1"/>
    </source>
</evidence>
<dbReference type="SUPFAM" id="SSF49764">
    <property type="entry name" value="HSP20-like chaperones"/>
    <property type="match status" value="1"/>
</dbReference>
<dbReference type="CDD" id="cd06464">
    <property type="entry name" value="ACD_sHsps-like"/>
    <property type="match status" value="1"/>
</dbReference>
<evidence type="ECO:0000256" key="1">
    <source>
        <dbReference type="PROSITE-ProRule" id="PRU00285"/>
    </source>
</evidence>
<evidence type="ECO:0000256" key="2">
    <source>
        <dbReference type="RuleBase" id="RU003616"/>
    </source>
</evidence>
<accession>A0A0W0VG75</accession>
<comment type="caution">
    <text evidence="4">The sequence shown here is derived from an EMBL/GenBank/DDBJ whole genome shotgun (WGS) entry which is preliminary data.</text>
</comment>
<keyword evidence="4" id="KW-0346">Stress response</keyword>
<dbReference type="InterPro" id="IPR008978">
    <property type="entry name" value="HSP20-like_chaperone"/>
</dbReference>
<dbReference type="InterPro" id="IPR002068">
    <property type="entry name" value="A-crystallin/Hsp20_dom"/>
</dbReference>
<protein>
    <submittedName>
        <fullName evidence="4">Heat shock protein, Hsp20 family</fullName>
    </submittedName>
</protein>
<dbReference type="eggNOG" id="COG0071">
    <property type="taxonomic scope" value="Bacteria"/>
</dbReference>
<feature type="domain" description="SHSP" evidence="3">
    <location>
        <begin position="39"/>
        <end position="151"/>
    </location>
</feature>
<dbReference type="PROSITE" id="PS01031">
    <property type="entry name" value="SHSP"/>
    <property type="match status" value="1"/>
</dbReference>
<dbReference type="Pfam" id="PF00011">
    <property type="entry name" value="HSP20"/>
    <property type="match status" value="1"/>
</dbReference>
<name>A0A0W0VG75_9GAMM</name>
<proteinExistence type="inferred from homology"/>
<comment type="similarity">
    <text evidence="1 2">Belongs to the small heat shock protein (HSP20) family.</text>
</comment>
<evidence type="ECO:0000259" key="3">
    <source>
        <dbReference type="PROSITE" id="PS01031"/>
    </source>
</evidence>
<dbReference type="STRING" id="45067.Llan_2221"/>
<keyword evidence="5" id="KW-1185">Reference proteome</keyword>
<dbReference type="OrthoDB" id="9792695at2"/>
<organism evidence="4 5">
    <name type="scientific">Legionella lansingensis</name>
    <dbReference type="NCBI Taxonomy" id="45067"/>
    <lineage>
        <taxon>Bacteria</taxon>
        <taxon>Pseudomonadati</taxon>
        <taxon>Pseudomonadota</taxon>
        <taxon>Gammaproteobacteria</taxon>
        <taxon>Legionellales</taxon>
        <taxon>Legionellaceae</taxon>
        <taxon>Legionella</taxon>
    </lineage>
</organism>